<feature type="transmembrane region" description="Helical" evidence="8">
    <location>
        <begin position="182"/>
        <end position="202"/>
    </location>
</feature>
<evidence type="ECO:0000256" key="3">
    <source>
        <dbReference type="ARBA" id="ARBA00022448"/>
    </source>
</evidence>
<dbReference type="EMBL" id="CP027059">
    <property type="protein sequence ID" value="UQZ86780.1"/>
    <property type="molecule type" value="Genomic_DNA"/>
</dbReference>
<gene>
    <name evidence="10" type="primary">arsB_5</name>
    <name evidence="10" type="ORF">SK3146_06073</name>
</gene>
<proteinExistence type="inferred from homology"/>
<evidence type="ECO:0000256" key="1">
    <source>
        <dbReference type="ARBA" id="ARBA00004651"/>
    </source>
</evidence>
<feature type="domain" description="Citrate transporter-like" evidence="9">
    <location>
        <begin position="24"/>
        <end position="382"/>
    </location>
</feature>
<keyword evidence="7 8" id="KW-0472">Membrane</keyword>
<organism evidence="10 11">
    <name type="scientific">Paenibacillus konkukensis</name>
    <dbReference type="NCBI Taxonomy" id="2020716"/>
    <lineage>
        <taxon>Bacteria</taxon>
        <taxon>Bacillati</taxon>
        <taxon>Bacillota</taxon>
        <taxon>Bacilli</taxon>
        <taxon>Bacillales</taxon>
        <taxon>Paenibacillaceae</taxon>
        <taxon>Paenibacillus</taxon>
    </lineage>
</organism>
<evidence type="ECO:0000256" key="6">
    <source>
        <dbReference type="ARBA" id="ARBA00022989"/>
    </source>
</evidence>
<dbReference type="PANTHER" id="PTHR43568">
    <property type="entry name" value="P PROTEIN"/>
    <property type="match status" value="1"/>
</dbReference>
<feature type="transmembrane region" description="Helical" evidence="8">
    <location>
        <begin position="376"/>
        <end position="404"/>
    </location>
</feature>
<evidence type="ECO:0000256" key="7">
    <source>
        <dbReference type="ARBA" id="ARBA00023136"/>
    </source>
</evidence>
<evidence type="ECO:0000256" key="5">
    <source>
        <dbReference type="ARBA" id="ARBA00022692"/>
    </source>
</evidence>
<feature type="transmembrane region" description="Helical" evidence="8">
    <location>
        <begin position="233"/>
        <end position="250"/>
    </location>
</feature>
<evidence type="ECO:0000256" key="8">
    <source>
        <dbReference type="SAM" id="Phobius"/>
    </source>
</evidence>
<reference evidence="10" key="2">
    <citation type="journal article" date="2021" name="J Anim Sci Technol">
        <title>Complete genome sequence of Paenibacillus konkukensis sp. nov. SK3146 as a potential probiotic strain.</title>
        <authorList>
            <person name="Jung H.I."/>
            <person name="Park S."/>
            <person name="Niu K.M."/>
            <person name="Lee S.W."/>
            <person name="Kothari D."/>
            <person name="Yi K.J."/>
            <person name="Kim S.K."/>
        </authorList>
    </citation>
    <scope>NUCLEOTIDE SEQUENCE</scope>
    <source>
        <strain evidence="10">SK3146</strain>
    </source>
</reference>
<evidence type="ECO:0000313" key="10">
    <source>
        <dbReference type="EMBL" id="UQZ86780.1"/>
    </source>
</evidence>
<dbReference type="PRINTS" id="PR00758">
    <property type="entry name" value="ARSENICPUMP"/>
</dbReference>
<dbReference type="InterPro" id="IPR000802">
    <property type="entry name" value="Arsenical_pump_ArsB"/>
</dbReference>
<evidence type="ECO:0000313" key="11">
    <source>
        <dbReference type="Proteomes" id="UP001057134"/>
    </source>
</evidence>
<name>A0ABY4RYC5_9BACL</name>
<dbReference type="PANTHER" id="PTHR43568:SF1">
    <property type="entry name" value="P PROTEIN"/>
    <property type="match status" value="1"/>
</dbReference>
<keyword evidence="4" id="KW-1003">Cell membrane</keyword>
<feature type="transmembrane region" description="Helical" evidence="8">
    <location>
        <begin position="416"/>
        <end position="439"/>
    </location>
</feature>
<dbReference type="Proteomes" id="UP001057134">
    <property type="component" value="Chromosome"/>
</dbReference>
<feature type="transmembrane region" description="Helical" evidence="8">
    <location>
        <begin position="35"/>
        <end position="53"/>
    </location>
</feature>
<comment type="subcellular location">
    <subcellularLocation>
        <location evidence="1">Cell membrane</location>
        <topology evidence="1">Multi-pass membrane protein</topology>
    </subcellularLocation>
</comment>
<dbReference type="RefSeq" id="WP_249862287.1">
    <property type="nucleotide sequence ID" value="NZ_CP027059.1"/>
</dbReference>
<keyword evidence="11" id="KW-1185">Reference proteome</keyword>
<comment type="similarity">
    <text evidence="2">Belongs to the CitM (TC 2.A.11) transporter family.</text>
</comment>
<feature type="transmembrane region" description="Helical" evidence="8">
    <location>
        <begin position="7"/>
        <end position="29"/>
    </location>
</feature>
<evidence type="ECO:0000256" key="4">
    <source>
        <dbReference type="ARBA" id="ARBA00022475"/>
    </source>
</evidence>
<feature type="transmembrane region" description="Helical" evidence="8">
    <location>
        <begin position="65"/>
        <end position="87"/>
    </location>
</feature>
<feature type="transmembrane region" description="Helical" evidence="8">
    <location>
        <begin position="102"/>
        <end position="129"/>
    </location>
</feature>
<protein>
    <submittedName>
        <fullName evidence="10">Arsenical pump membrane protein</fullName>
    </submittedName>
</protein>
<accession>A0ABY4RYC5</accession>
<feature type="transmembrane region" description="Helical" evidence="8">
    <location>
        <begin position="256"/>
        <end position="274"/>
    </location>
</feature>
<feature type="transmembrane region" description="Helical" evidence="8">
    <location>
        <begin position="286"/>
        <end position="306"/>
    </location>
</feature>
<keyword evidence="6 8" id="KW-1133">Transmembrane helix</keyword>
<feature type="transmembrane region" description="Helical" evidence="8">
    <location>
        <begin position="141"/>
        <end position="162"/>
    </location>
</feature>
<dbReference type="Pfam" id="PF03600">
    <property type="entry name" value="CitMHS"/>
    <property type="match status" value="1"/>
</dbReference>
<sequence>MDAIQPAAAWQIIAAVIIFIIAYGLMLTGTVHRAAAAWGGAVLMLALGIVSLSSAYRTHIAWQTIGLLIGMMILSGVTARTGLFQYIALKSAQKAQGSAPKLLVLLSVIAAAGSAAVDPVVTMIVLVPVTIRIASALGISALPFLVAEMLTGTVGGTATLIGSAGNMLLGSSGLTGLTFNGFLLHLAPLSVLLLAVQLLVLWRVYAKEWKETAVNRDELMSLDASAYMPSRSLLLKVWIVWALTLIAFLLHQPLRMPVAAIALIGALLLVTLTVRSRTEAEEAVHSVEWGTAGALIAVFILAGGLADTGVWETLAVKTMELTSGNLMFVSLLVLWVSGIVSAAVDQAPLVAAMIPLIRQIGAHMELAFGWQLNPVWWSLALGAGLGGGATLIGSHANLIAAGIAMKEGRGIPFAKFMKIGIPLTLLSLLISTVYVIAVFF</sequence>
<keyword evidence="5 8" id="KW-0812">Transmembrane</keyword>
<evidence type="ECO:0000259" key="9">
    <source>
        <dbReference type="Pfam" id="PF03600"/>
    </source>
</evidence>
<reference evidence="10" key="1">
    <citation type="submission" date="2018-02" db="EMBL/GenBank/DDBJ databases">
        <authorList>
            <person name="Kim S.-K."/>
            <person name="Jung H.-I."/>
            <person name="Lee S.-W."/>
        </authorList>
    </citation>
    <scope>NUCLEOTIDE SEQUENCE</scope>
    <source>
        <strain evidence="10">SK3146</strain>
    </source>
</reference>
<feature type="transmembrane region" description="Helical" evidence="8">
    <location>
        <begin position="326"/>
        <end position="344"/>
    </location>
</feature>
<dbReference type="InterPro" id="IPR004680">
    <property type="entry name" value="Cit_transptr-like_dom"/>
</dbReference>
<dbReference type="InterPro" id="IPR051475">
    <property type="entry name" value="Diverse_Ion_Transporter"/>
</dbReference>
<keyword evidence="3" id="KW-0813">Transport</keyword>
<evidence type="ECO:0000256" key="2">
    <source>
        <dbReference type="ARBA" id="ARBA00009843"/>
    </source>
</evidence>